<dbReference type="SUPFAM" id="SSF48371">
    <property type="entry name" value="ARM repeat"/>
    <property type="match status" value="1"/>
</dbReference>
<dbReference type="SUPFAM" id="SSF52833">
    <property type="entry name" value="Thioredoxin-like"/>
    <property type="match status" value="1"/>
</dbReference>
<dbReference type="InterPro" id="IPR016024">
    <property type="entry name" value="ARM-type_fold"/>
</dbReference>
<name>A0A7U6GGV7_9GAMM</name>
<gene>
    <name evidence="2" type="ORF">TBH_C0420</name>
</gene>
<evidence type="ECO:0000313" key="2">
    <source>
        <dbReference type="EMBL" id="BAO43365.1"/>
    </source>
</evidence>
<accession>A0A7U6GGV7</accession>
<evidence type="ECO:0000313" key="3">
    <source>
        <dbReference type="Proteomes" id="UP000031631"/>
    </source>
</evidence>
<feature type="domain" description="Thioredoxin-like fold" evidence="1">
    <location>
        <begin position="4"/>
        <end position="73"/>
    </location>
</feature>
<dbReference type="Proteomes" id="UP000031631">
    <property type="component" value="Chromosome"/>
</dbReference>
<dbReference type="EMBL" id="AP012273">
    <property type="protein sequence ID" value="BAO43365.1"/>
    <property type="molecule type" value="Genomic_DNA"/>
</dbReference>
<dbReference type="AlphaFoldDB" id="A0A7U6GGV7"/>
<dbReference type="Pfam" id="PF13192">
    <property type="entry name" value="Thioredoxin_3"/>
    <property type="match status" value="1"/>
</dbReference>
<evidence type="ECO:0000259" key="1">
    <source>
        <dbReference type="Pfam" id="PF13192"/>
    </source>
</evidence>
<sequence>MLLIAPGCPHCQSVLASLTELVKKGDIGQLKVINIAVHPEAAQEVGTRSVPWLRIGNYELAGNYTPGEISDWVKKAAKDESSRDYIRELLEQQQMDQAIAYLKQHPDQLSALLDLMQREDNSLGVSFGVSAIFEDFAGSPALQKLVPQLGELTRSDKANIRGDAAYYLGLSATPAARNWLKPLLADPNKDVREIAAEALESLPS</sequence>
<proteinExistence type="predicted"/>
<dbReference type="Gene3D" id="3.40.30.10">
    <property type="entry name" value="Glutaredoxin"/>
    <property type="match status" value="1"/>
</dbReference>
<dbReference type="InterPro" id="IPR011989">
    <property type="entry name" value="ARM-like"/>
</dbReference>
<organism evidence="2 3">
    <name type="scientific">Thiolapillus brandeum</name>
    <dbReference type="NCBI Taxonomy" id="1076588"/>
    <lineage>
        <taxon>Bacteria</taxon>
        <taxon>Pseudomonadati</taxon>
        <taxon>Pseudomonadota</taxon>
        <taxon>Gammaproteobacteria</taxon>
        <taxon>Chromatiales</taxon>
        <taxon>Sedimenticolaceae</taxon>
        <taxon>Thiolapillus</taxon>
    </lineage>
</organism>
<dbReference type="InterPro" id="IPR036249">
    <property type="entry name" value="Thioredoxin-like_sf"/>
</dbReference>
<dbReference type="KEGG" id="tbn:TBH_C0420"/>
<reference evidence="2 3" key="1">
    <citation type="journal article" date="2014" name="PLoS ONE">
        <title>Physiological and genomic features of a novel sulfur-oxidizing gammaproteobacterium belonging to a previously uncultivated symbiotic lineage isolated from a hydrothermal vent.</title>
        <authorList>
            <person name="Nunoura T."/>
            <person name="Takaki Y."/>
            <person name="Kazama H."/>
            <person name="Kakuta J."/>
            <person name="Shimamura S."/>
            <person name="Makita H."/>
            <person name="Hirai M."/>
            <person name="Miyazaki M."/>
            <person name="Takai K."/>
        </authorList>
    </citation>
    <scope>NUCLEOTIDE SEQUENCE [LARGE SCALE GENOMIC DNA]</scope>
    <source>
        <strain evidence="2 3">Hiromi1</strain>
    </source>
</reference>
<keyword evidence="3" id="KW-1185">Reference proteome</keyword>
<dbReference type="Pfam" id="PF13646">
    <property type="entry name" value="HEAT_2"/>
    <property type="match status" value="1"/>
</dbReference>
<dbReference type="Gene3D" id="1.25.10.10">
    <property type="entry name" value="Leucine-rich Repeat Variant"/>
    <property type="match status" value="1"/>
</dbReference>
<protein>
    <recommendedName>
        <fullName evidence="1">Thioredoxin-like fold domain-containing protein</fullName>
    </recommendedName>
</protein>
<dbReference type="InterPro" id="IPR012336">
    <property type="entry name" value="Thioredoxin-like_fold"/>
</dbReference>